<feature type="domain" description="Peptidase S26" evidence="1">
    <location>
        <begin position="48"/>
        <end position="112"/>
    </location>
</feature>
<dbReference type="PANTHER" id="PTHR47040">
    <property type="entry name" value="OSJNBA0068L06.9 PROTEIN"/>
    <property type="match status" value="1"/>
</dbReference>
<reference evidence="2" key="1">
    <citation type="submission" date="2024-02" db="EMBL/GenBank/DDBJ databases">
        <authorList>
            <consortium name="ELIXIR-Norway"/>
            <consortium name="Elixir Norway"/>
        </authorList>
    </citation>
    <scope>NUCLEOTIDE SEQUENCE</scope>
</reference>
<name>A0ABP0UBP9_9BRYO</name>
<dbReference type="InterPro" id="IPR036286">
    <property type="entry name" value="LexA/Signal_pep-like_sf"/>
</dbReference>
<dbReference type="Proteomes" id="UP001497512">
    <property type="component" value="Chromosome 2"/>
</dbReference>
<keyword evidence="3" id="KW-1185">Reference proteome</keyword>
<organism evidence="2 3">
    <name type="scientific">Sphagnum troendelagicum</name>
    <dbReference type="NCBI Taxonomy" id="128251"/>
    <lineage>
        <taxon>Eukaryota</taxon>
        <taxon>Viridiplantae</taxon>
        <taxon>Streptophyta</taxon>
        <taxon>Embryophyta</taxon>
        <taxon>Bryophyta</taxon>
        <taxon>Sphagnophytina</taxon>
        <taxon>Sphagnopsida</taxon>
        <taxon>Sphagnales</taxon>
        <taxon>Sphagnaceae</taxon>
        <taxon>Sphagnum</taxon>
    </lineage>
</organism>
<dbReference type="Pfam" id="PF10502">
    <property type="entry name" value="Peptidase_S26"/>
    <property type="match status" value="1"/>
</dbReference>
<evidence type="ECO:0000259" key="1">
    <source>
        <dbReference type="Pfam" id="PF10502"/>
    </source>
</evidence>
<evidence type="ECO:0000313" key="3">
    <source>
        <dbReference type="Proteomes" id="UP001497512"/>
    </source>
</evidence>
<protein>
    <recommendedName>
        <fullName evidence="1">Peptidase S26 domain-containing protein</fullName>
    </recommendedName>
</protein>
<dbReference type="SUPFAM" id="SSF51306">
    <property type="entry name" value="LexA/Signal peptidase"/>
    <property type="match status" value="1"/>
</dbReference>
<accession>A0ABP0UBP9</accession>
<proteinExistence type="predicted"/>
<dbReference type="InterPro" id="IPR019533">
    <property type="entry name" value="Peptidase_S26"/>
</dbReference>
<dbReference type="InterPro" id="IPR053307">
    <property type="entry name" value="Mitochondrial_IM_protease"/>
</dbReference>
<evidence type="ECO:0000313" key="2">
    <source>
        <dbReference type="EMBL" id="CAK9217279.1"/>
    </source>
</evidence>
<dbReference type="PANTHER" id="PTHR47040:SF1">
    <property type="entry name" value="MITOCHONDRIAL ATP-INDEPENDENT INNER MEMBRANE PROTEASE SUBUNIT 2"/>
    <property type="match status" value="1"/>
</dbReference>
<dbReference type="CDD" id="cd06530">
    <property type="entry name" value="S26_SPase_I"/>
    <property type="match status" value="1"/>
</dbReference>
<dbReference type="EMBL" id="OZ019894">
    <property type="protein sequence ID" value="CAK9217279.1"/>
    <property type="molecule type" value="Genomic_DNA"/>
</dbReference>
<sequence length="202" mass="22681">MGSPITYFRYLLTKIRASFVLTYRSYELGNIKEEQIYDHVAKIMEGKLTFKRLIKGSEMTPTFASQGETLLIRSLPRPSARSVFVGDVVMLKDPENSEKELVRRVAALEGDEMLSSKEDETSFKLKPGTCWVLCDNESLSPKEALDSRTFGPLPLSNIVGRAIYCSRSRSEHGFVQNSDEAMHDDSAVLAVELDVEEMTSQS</sequence>
<dbReference type="Gene3D" id="2.10.109.10">
    <property type="entry name" value="Umud Fragment, subunit A"/>
    <property type="match status" value="1"/>
</dbReference>
<gene>
    <name evidence="2" type="ORF">CSSPTR1EN2_LOCUS13891</name>
</gene>